<keyword evidence="2" id="KW-1185">Reference proteome</keyword>
<evidence type="ECO:0000313" key="2">
    <source>
        <dbReference type="Proteomes" id="UP001165121"/>
    </source>
</evidence>
<dbReference type="Proteomes" id="UP001165121">
    <property type="component" value="Unassembled WGS sequence"/>
</dbReference>
<dbReference type="EMBL" id="BSXT01001466">
    <property type="protein sequence ID" value="GMF42712.1"/>
    <property type="molecule type" value="Genomic_DNA"/>
</dbReference>
<accession>A0A9W7CU79</accession>
<evidence type="ECO:0000313" key="1">
    <source>
        <dbReference type="EMBL" id="GMF42712.1"/>
    </source>
</evidence>
<comment type="caution">
    <text evidence="1">The sequence shown here is derived from an EMBL/GenBank/DDBJ whole genome shotgun (WGS) entry which is preliminary data.</text>
</comment>
<gene>
    <name evidence="1" type="ORF">Pfra01_001411100</name>
</gene>
<name>A0A9W7CU79_9STRA</name>
<organism evidence="1 2">
    <name type="scientific">Phytophthora fragariaefolia</name>
    <dbReference type="NCBI Taxonomy" id="1490495"/>
    <lineage>
        <taxon>Eukaryota</taxon>
        <taxon>Sar</taxon>
        <taxon>Stramenopiles</taxon>
        <taxon>Oomycota</taxon>
        <taxon>Peronosporomycetes</taxon>
        <taxon>Peronosporales</taxon>
        <taxon>Peronosporaceae</taxon>
        <taxon>Phytophthora</taxon>
    </lineage>
</organism>
<dbReference type="AlphaFoldDB" id="A0A9W7CU79"/>
<reference evidence="1" key="1">
    <citation type="submission" date="2023-04" db="EMBL/GenBank/DDBJ databases">
        <title>Phytophthora fragariaefolia NBRC 109709.</title>
        <authorList>
            <person name="Ichikawa N."/>
            <person name="Sato H."/>
            <person name="Tonouchi N."/>
        </authorList>
    </citation>
    <scope>NUCLEOTIDE SEQUENCE</scope>
    <source>
        <strain evidence="1">NBRC 109709</strain>
    </source>
</reference>
<proteinExistence type="predicted"/>
<protein>
    <submittedName>
        <fullName evidence="1">Unnamed protein product</fullName>
    </submittedName>
</protein>
<sequence length="132" mass="14863">MSAINCYDCCAPPLPQSHPDEEGPTTLLRLLRDRPADVWTTWIPMDLDYPLDLGVPITSKCSRDDDGGGLALRTATMIRIQVLKVYRGYTVCVTQGYCAHEVTVWNSQMCVTHIKYHYLVKPDISTGFKKIT</sequence>